<dbReference type="EMBL" id="JANBPG010000021">
    <property type="protein sequence ID" value="KAJ1901626.1"/>
    <property type="molecule type" value="Genomic_DNA"/>
</dbReference>
<evidence type="ECO:0000313" key="1">
    <source>
        <dbReference type="EMBL" id="KAJ1901626.1"/>
    </source>
</evidence>
<keyword evidence="2" id="KW-1185">Reference proteome</keyword>
<protein>
    <submittedName>
        <fullName evidence="1">Uncharacterized protein</fullName>
    </submittedName>
</protein>
<accession>A0ACC1IVI4</accession>
<proteinExistence type="predicted"/>
<organism evidence="1 2">
    <name type="scientific">Kickxella alabastrina</name>
    <dbReference type="NCBI Taxonomy" id="61397"/>
    <lineage>
        <taxon>Eukaryota</taxon>
        <taxon>Fungi</taxon>
        <taxon>Fungi incertae sedis</taxon>
        <taxon>Zoopagomycota</taxon>
        <taxon>Kickxellomycotina</taxon>
        <taxon>Kickxellomycetes</taxon>
        <taxon>Kickxellales</taxon>
        <taxon>Kickxellaceae</taxon>
        <taxon>Kickxella</taxon>
    </lineage>
</organism>
<dbReference type="Proteomes" id="UP001150581">
    <property type="component" value="Unassembled WGS sequence"/>
</dbReference>
<sequence>MSATPETTAAPVVDQFPNKVFVGNLSFKTTDGQLKDFFSDVGEVKEARIITRGPRSLGYGFVSFADEDTVNKAVAAKNQQELDERTINVESARPMAKASQEERTAKPAQRRQPRRNGERKEPKEPKARVDAVVEAVKPEAQEGSSRRNAPRRQRRFPKREKPADTAEANANTKPSETVVFVGNLPFSTTDEELSKLFADFSISSAHVVIAQRTGRGKGYGFVTFSNNDEQTNAISKFVAEPIIVNERVLTISPAVNETPTAAAIDAATSTAPATATESAPEAQASA</sequence>
<gene>
    <name evidence="1" type="ORF">LPJ66_000651</name>
</gene>
<evidence type="ECO:0000313" key="2">
    <source>
        <dbReference type="Proteomes" id="UP001150581"/>
    </source>
</evidence>
<comment type="caution">
    <text evidence="1">The sequence shown here is derived from an EMBL/GenBank/DDBJ whole genome shotgun (WGS) entry which is preliminary data.</text>
</comment>
<name>A0ACC1IVI4_9FUNG</name>
<reference evidence="1" key="1">
    <citation type="submission" date="2022-07" db="EMBL/GenBank/DDBJ databases">
        <title>Phylogenomic reconstructions and comparative analyses of Kickxellomycotina fungi.</title>
        <authorList>
            <person name="Reynolds N.K."/>
            <person name="Stajich J.E."/>
            <person name="Barry K."/>
            <person name="Grigoriev I.V."/>
            <person name="Crous P."/>
            <person name="Smith M.E."/>
        </authorList>
    </citation>
    <scope>NUCLEOTIDE SEQUENCE</scope>
    <source>
        <strain evidence="1">Benny 63K</strain>
    </source>
</reference>